<reference evidence="11 12" key="1">
    <citation type="submission" date="2020-08" db="EMBL/GenBank/DDBJ databases">
        <title>Genomic Encyclopedia of Type Strains, Phase IV (KMG-IV): sequencing the most valuable type-strain genomes for metagenomic binning, comparative biology and taxonomic classification.</title>
        <authorList>
            <person name="Goeker M."/>
        </authorList>
    </citation>
    <scope>NUCLEOTIDE SEQUENCE [LARGE SCALE GENOMIC DNA]</scope>
    <source>
        <strain evidence="11 12">DSM 102044</strain>
    </source>
</reference>
<dbReference type="Gene3D" id="3.40.50.740">
    <property type="match status" value="1"/>
</dbReference>
<dbReference type="EMBL" id="JACIJO010000001">
    <property type="protein sequence ID" value="MBB6324929.1"/>
    <property type="molecule type" value="Genomic_DNA"/>
</dbReference>
<evidence type="ECO:0000256" key="1">
    <source>
        <dbReference type="ARBA" id="ARBA00001942"/>
    </source>
</evidence>
<evidence type="ECO:0000313" key="11">
    <source>
        <dbReference type="EMBL" id="MBB6324929.1"/>
    </source>
</evidence>
<keyword evidence="5" id="KW-0500">Molybdenum</keyword>
<dbReference type="InterPro" id="IPR010046">
    <property type="entry name" value="Mopterin_OxRdtse_a_bac"/>
</dbReference>
<evidence type="ECO:0000256" key="7">
    <source>
        <dbReference type="ARBA" id="ARBA00023002"/>
    </source>
</evidence>
<dbReference type="RefSeq" id="WP_184492876.1">
    <property type="nucleotide sequence ID" value="NZ_JACIJO010000001.1"/>
</dbReference>
<keyword evidence="9" id="KW-0411">Iron-sulfur</keyword>
<evidence type="ECO:0000259" key="10">
    <source>
        <dbReference type="Pfam" id="PF00384"/>
    </source>
</evidence>
<feature type="domain" description="Molybdopterin oxidoreductase" evidence="10">
    <location>
        <begin position="107"/>
        <end position="481"/>
    </location>
</feature>
<comment type="cofactor">
    <cofactor evidence="1">
        <name>Mo-bis(molybdopterin guanine dinucleotide)</name>
        <dbReference type="ChEBI" id="CHEBI:60539"/>
    </cofactor>
</comment>
<keyword evidence="7" id="KW-0560">Oxidoreductase</keyword>
<dbReference type="InterPro" id="IPR006656">
    <property type="entry name" value="Mopterin_OxRdtase"/>
</dbReference>
<dbReference type="InterPro" id="IPR050123">
    <property type="entry name" value="Prok_molybdopt-oxidoreductase"/>
</dbReference>
<dbReference type="SUPFAM" id="SSF53706">
    <property type="entry name" value="Formate dehydrogenase/DMSO reductase, domains 1-3"/>
    <property type="match status" value="1"/>
</dbReference>
<organism evidence="11 12">
    <name type="scientific">Algoriphagus iocasae</name>
    <dbReference type="NCBI Taxonomy" id="1836499"/>
    <lineage>
        <taxon>Bacteria</taxon>
        <taxon>Pseudomonadati</taxon>
        <taxon>Bacteroidota</taxon>
        <taxon>Cytophagia</taxon>
        <taxon>Cytophagales</taxon>
        <taxon>Cyclobacteriaceae</taxon>
        <taxon>Algoriphagus</taxon>
    </lineage>
</organism>
<accession>A0A841MHY2</accession>
<evidence type="ECO:0000256" key="3">
    <source>
        <dbReference type="ARBA" id="ARBA00010312"/>
    </source>
</evidence>
<dbReference type="PANTHER" id="PTHR43105:SF4">
    <property type="entry name" value="PROTEIN YDEP"/>
    <property type="match status" value="1"/>
</dbReference>
<dbReference type="CDD" id="cd02787">
    <property type="entry name" value="MopB_CT_ydeP"/>
    <property type="match status" value="1"/>
</dbReference>
<dbReference type="GO" id="GO:0008863">
    <property type="term" value="F:formate dehydrogenase (NAD+) activity"/>
    <property type="evidence" value="ECO:0007669"/>
    <property type="project" value="InterPro"/>
</dbReference>
<dbReference type="NCBIfam" id="TIGR01701">
    <property type="entry name" value="Fdhalpha-like"/>
    <property type="match status" value="1"/>
</dbReference>
<sequence>MKIGKPATSAAGPKAVYHAMDKAFHAMKISKAFKILGALNQKGGMDCPGCAWPDPAHRSKLGEYCENGVKAIAEEAIDLNADAGFFSKHSILEMRQQSDYWLGHQGRLTQPMMIRKGETHYSPVEWNTVFETIAGQLKNLPTPDDGIFYTSGRTSNEAAFLYQLFVRIFGTNNMPDCSNMCHESSGVALSHTLGIGKGSVKLEDFYQSELILIFGQNPGTNHPRMLSALKKAKDNGAKIVVINPLKEAGLMSFEDPQSVSGFLGIGAPLADLYLQVRINEDVALVQAVAKKLMDRSKNDPAILDHHFIQSKTDGFEAYEQSLKELDVESLISRTGLDPEQIEEFVNLVSTKSKIIACWAMGLTQHVNAVDNIQEIVNLLLLKGSIGKPGAGTCPVRGHSNVQGDRTMGIWERPSKEFLDTLASTFNFEPPREHGVDVVGAIQLMHEQPGKVFMSMGGNLLSAAPDTSFTTKALENCDMTIHVSTKLNRSHLHPGEIGFILPCLGRTDIIQEKSGIQKLTVENSMGMVHSTQGNQVARSEYLLSEPHIISQIASRTVGNDIIDWNSLIDNYDKIRDLISKSVKGFESFNEKIKGNTILELPNGPREGKFTNDIGKARFTINSLPDYQLEDGELMMMTIRSHDQFNTTIYGMDDRYRGIYGIRTVVLMNTSDIKKLNLDLEKTVTLSNHYEGKTRKVAGLTIVPYDIPKGCVATYFPECNELVPIHLKARKSNTPASKSVKVRISQP</sequence>
<name>A0A841MHY2_9BACT</name>
<comment type="cofactor">
    <cofactor evidence="2">
        <name>[4Fe-4S] cluster</name>
        <dbReference type="ChEBI" id="CHEBI:49883"/>
    </cofactor>
</comment>
<dbReference type="GO" id="GO:0030151">
    <property type="term" value="F:molybdenum ion binding"/>
    <property type="evidence" value="ECO:0007669"/>
    <property type="project" value="InterPro"/>
</dbReference>
<dbReference type="Proteomes" id="UP000588604">
    <property type="component" value="Unassembled WGS sequence"/>
</dbReference>
<dbReference type="SUPFAM" id="SSF50692">
    <property type="entry name" value="ADC-like"/>
    <property type="match status" value="1"/>
</dbReference>
<dbReference type="PIRSF" id="PIRSF000144">
    <property type="entry name" value="CbbBc"/>
    <property type="match status" value="1"/>
</dbReference>
<comment type="similarity">
    <text evidence="3">Belongs to the prokaryotic molybdopterin-containing oxidoreductase family.</text>
</comment>
<keyword evidence="8" id="KW-0408">Iron</keyword>
<comment type="caution">
    <text evidence="11">The sequence shown here is derived from an EMBL/GenBank/DDBJ whole genome shotgun (WGS) entry which is preliminary data.</text>
</comment>
<dbReference type="CDD" id="cd02767">
    <property type="entry name" value="MopB_ydeP"/>
    <property type="match status" value="1"/>
</dbReference>
<dbReference type="GO" id="GO:0016020">
    <property type="term" value="C:membrane"/>
    <property type="evidence" value="ECO:0007669"/>
    <property type="project" value="TreeGrafter"/>
</dbReference>
<dbReference type="InterPro" id="IPR041953">
    <property type="entry name" value="YdeP_MopB"/>
</dbReference>
<dbReference type="PANTHER" id="PTHR43105">
    <property type="entry name" value="RESPIRATORY NITRATE REDUCTASE"/>
    <property type="match status" value="1"/>
</dbReference>
<dbReference type="GO" id="GO:0051539">
    <property type="term" value="F:4 iron, 4 sulfur cluster binding"/>
    <property type="evidence" value="ECO:0007669"/>
    <property type="project" value="UniProtKB-KW"/>
</dbReference>
<evidence type="ECO:0000256" key="6">
    <source>
        <dbReference type="ARBA" id="ARBA00022723"/>
    </source>
</evidence>
<evidence type="ECO:0000313" key="12">
    <source>
        <dbReference type="Proteomes" id="UP000588604"/>
    </source>
</evidence>
<evidence type="ECO:0000256" key="4">
    <source>
        <dbReference type="ARBA" id="ARBA00022485"/>
    </source>
</evidence>
<keyword evidence="6" id="KW-0479">Metal-binding</keyword>
<dbReference type="Gene3D" id="3.40.228.10">
    <property type="entry name" value="Dimethylsulfoxide Reductase, domain 2"/>
    <property type="match status" value="1"/>
</dbReference>
<protein>
    <submittedName>
        <fullName evidence="11">Molybdopterin-dependent oxidoreductase alpha subunit</fullName>
    </submittedName>
</protein>
<dbReference type="InterPro" id="IPR037951">
    <property type="entry name" value="MopB_CT_YdeP"/>
</dbReference>
<evidence type="ECO:0000256" key="2">
    <source>
        <dbReference type="ARBA" id="ARBA00001966"/>
    </source>
</evidence>
<keyword evidence="12" id="KW-1185">Reference proteome</keyword>
<keyword evidence="4" id="KW-0004">4Fe-4S</keyword>
<evidence type="ECO:0000256" key="9">
    <source>
        <dbReference type="ARBA" id="ARBA00023014"/>
    </source>
</evidence>
<proteinExistence type="inferred from homology"/>
<dbReference type="AlphaFoldDB" id="A0A841MHY2"/>
<gene>
    <name evidence="11" type="ORF">FHS59_000544</name>
</gene>
<evidence type="ECO:0000256" key="8">
    <source>
        <dbReference type="ARBA" id="ARBA00023004"/>
    </source>
</evidence>
<evidence type="ECO:0000256" key="5">
    <source>
        <dbReference type="ARBA" id="ARBA00022505"/>
    </source>
</evidence>
<dbReference type="InterPro" id="IPR009010">
    <property type="entry name" value="Asp_de-COase-like_dom_sf"/>
</dbReference>
<dbReference type="Pfam" id="PF00384">
    <property type="entry name" value="Molybdopterin"/>
    <property type="match status" value="1"/>
</dbReference>